<dbReference type="FunFam" id="1.10.10.10:FF:000001">
    <property type="entry name" value="LysR family transcriptional regulator"/>
    <property type="match status" value="1"/>
</dbReference>
<organism evidence="6 7">
    <name type="scientific">Anaeromyxobacter diazotrophicus</name>
    <dbReference type="NCBI Taxonomy" id="2590199"/>
    <lineage>
        <taxon>Bacteria</taxon>
        <taxon>Pseudomonadati</taxon>
        <taxon>Myxococcota</taxon>
        <taxon>Myxococcia</taxon>
        <taxon>Myxococcales</taxon>
        <taxon>Cystobacterineae</taxon>
        <taxon>Anaeromyxobacteraceae</taxon>
        <taxon>Anaeromyxobacter</taxon>
    </lineage>
</organism>
<dbReference type="PANTHER" id="PTHR30537">
    <property type="entry name" value="HTH-TYPE TRANSCRIPTIONAL REGULATOR"/>
    <property type="match status" value="1"/>
</dbReference>
<dbReference type="InterPro" id="IPR000847">
    <property type="entry name" value="LysR_HTH_N"/>
</dbReference>
<evidence type="ECO:0000256" key="1">
    <source>
        <dbReference type="ARBA" id="ARBA00009437"/>
    </source>
</evidence>
<evidence type="ECO:0000313" key="6">
    <source>
        <dbReference type="EMBL" id="GEJ58415.1"/>
    </source>
</evidence>
<feature type="domain" description="HTH lysR-type" evidence="5">
    <location>
        <begin position="1"/>
        <end position="58"/>
    </location>
</feature>
<dbReference type="Proteomes" id="UP000503640">
    <property type="component" value="Unassembled WGS sequence"/>
</dbReference>
<dbReference type="Pfam" id="PF00126">
    <property type="entry name" value="HTH_1"/>
    <property type="match status" value="1"/>
</dbReference>
<comment type="caution">
    <text evidence="6">The sequence shown here is derived from an EMBL/GenBank/DDBJ whole genome shotgun (WGS) entry which is preliminary data.</text>
</comment>
<dbReference type="PROSITE" id="PS50931">
    <property type="entry name" value="HTH_LYSR"/>
    <property type="match status" value="1"/>
</dbReference>
<dbReference type="Pfam" id="PF03466">
    <property type="entry name" value="LysR_substrate"/>
    <property type="match status" value="1"/>
</dbReference>
<dbReference type="GO" id="GO:0043565">
    <property type="term" value="F:sequence-specific DNA binding"/>
    <property type="evidence" value="ECO:0007669"/>
    <property type="project" value="TreeGrafter"/>
</dbReference>
<keyword evidence="4" id="KW-0804">Transcription</keyword>
<sequence>MTIDGLRMFVKVAELGSFTRAAEQLGLSKARVSTAVQGLESELGTRLLQRSTRAVRLTASGEELLARARQLVLDAEGLAAMFQTPSTLRGRVRVDMPQSLARSLLIPRLPELLDGHPHLEVQLSTTDRRVDVIREGFDLVLRVGKLDPSGLVARRLGELQMMNCASPGYLKRYGTPRSLEDLDRHLLVHYASRFGTDAPGFEYRDGRVYRERPMRSVVTVNSTDSYHAACVAGLGIIQAPRAGMLAGLAAGDLVEVLPQHTCEPLPVSLVHPHGRNVPRHVRVVMSWITEVLRGRYG</sequence>
<accession>A0A7I9VPV3</accession>
<dbReference type="AlphaFoldDB" id="A0A7I9VPV3"/>
<dbReference type="SUPFAM" id="SSF46785">
    <property type="entry name" value="Winged helix' DNA-binding domain"/>
    <property type="match status" value="1"/>
</dbReference>
<dbReference type="CDD" id="cd08472">
    <property type="entry name" value="PBP2_CrgA_like_3"/>
    <property type="match status" value="1"/>
</dbReference>
<gene>
    <name evidence="6" type="ORF">AMYX_31560</name>
</gene>
<comment type="similarity">
    <text evidence="1">Belongs to the LysR transcriptional regulatory family.</text>
</comment>
<dbReference type="PRINTS" id="PR00039">
    <property type="entry name" value="HTHLYSR"/>
</dbReference>
<dbReference type="RefSeq" id="WP_176066932.1">
    <property type="nucleotide sequence ID" value="NZ_BJTG01000007.1"/>
</dbReference>
<reference evidence="7" key="1">
    <citation type="journal article" date="2020" name="Appl. Environ. Microbiol.">
        <title>Diazotrophic Anaeromyxobacter Isolates from Soils.</title>
        <authorList>
            <person name="Masuda Y."/>
            <person name="Yamanaka H."/>
            <person name="Xu Z.X."/>
            <person name="Shiratori Y."/>
            <person name="Aono T."/>
            <person name="Amachi S."/>
            <person name="Senoo K."/>
            <person name="Itoh H."/>
        </authorList>
    </citation>
    <scope>NUCLEOTIDE SEQUENCE [LARGE SCALE GENOMIC DNA]</scope>
    <source>
        <strain evidence="7">R267</strain>
    </source>
</reference>
<dbReference type="PANTHER" id="PTHR30537:SF72">
    <property type="entry name" value="LYSR FAMILY TRANSCRIPTIONAL REGULATOR"/>
    <property type="match status" value="1"/>
</dbReference>
<protein>
    <submittedName>
        <fullName evidence="6">Transcriptional regulator</fullName>
    </submittedName>
</protein>
<dbReference type="InterPro" id="IPR036390">
    <property type="entry name" value="WH_DNA-bd_sf"/>
</dbReference>
<evidence type="ECO:0000313" key="7">
    <source>
        <dbReference type="Proteomes" id="UP000503640"/>
    </source>
</evidence>
<dbReference type="EMBL" id="BJTG01000007">
    <property type="protein sequence ID" value="GEJ58415.1"/>
    <property type="molecule type" value="Genomic_DNA"/>
</dbReference>
<dbReference type="GO" id="GO:0006351">
    <property type="term" value="P:DNA-templated transcription"/>
    <property type="evidence" value="ECO:0007669"/>
    <property type="project" value="TreeGrafter"/>
</dbReference>
<dbReference type="Gene3D" id="1.10.10.10">
    <property type="entry name" value="Winged helix-like DNA-binding domain superfamily/Winged helix DNA-binding domain"/>
    <property type="match status" value="1"/>
</dbReference>
<keyword evidence="3" id="KW-0238">DNA-binding</keyword>
<keyword evidence="7" id="KW-1185">Reference proteome</keyword>
<evidence type="ECO:0000259" key="5">
    <source>
        <dbReference type="PROSITE" id="PS50931"/>
    </source>
</evidence>
<evidence type="ECO:0000256" key="4">
    <source>
        <dbReference type="ARBA" id="ARBA00023163"/>
    </source>
</evidence>
<keyword evidence="2" id="KW-0805">Transcription regulation</keyword>
<dbReference type="GO" id="GO:0003700">
    <property type="term" value="F:DNA-binding transcription factor activity"/>
    <property type="evidence" value="ECO:0007669"/>
    <property type="project" value="InterPro"/>
</dbReference>
<dbReference type="Gene3D" id="3.40.190.290">
    <property type="match status" value="1"/>
</dbReference>
<evidence type="ECO:0000256" key="2">
    <source>
        <dbReference type="ARBA" id="ARBA00023015"/>
    </source>
</evidence>
<evidence type="ECO:0000256" key="3">
    <source>
        <dbReference type="ARBA" id="ARBA00023125"/>
    </source>
</evidence>
<dbReference type="FunFam" id="3.40.190.290:FF:000001">
    <property type="entry name" value="Transcriptional regulator, LysR family"/>
    <property type="match status" value="1"/>
</dbReference>
<dbReference type="InterPro" id="IPR005119">
    <property type="entry name" value="LysR_subst-bd"/>
</dbReference>
<name>A0A7I9VPV3_9BACT</name>
<proteinExistence type="inferred from homology"/>
<dbReference type="SUPFAM" id="SSF53850">
    <property type="entry name" value="Periplasmic binding protein-like II"/>
    <property type="match status" value="1"/>
</dbReference>
<dbReference type="InterPro" id="IPR036388">
    <property type="entry name" value="WH-like_DNA-bd_sf"/>
</dbReference>
<dbReference type="InterPro" id="IPR058163">
    <property type="entry name" value="LysR-type_TF_proteobact-type"/>
</dbReference>